<dbReference type="Gene3D" id="3.40.50.10810">
    <property type="entry name" value="Tandem AAA-ATPase domain"/>
    <property type="match status" value="1"/>
</dbReference>
<dbReference type="Proteomes" id="UP000033647">
    <property type="component" value="Unassembled WGS sequence"/>
</dbReference>
<keyword evidence="1" id="KW-0547">Nucleotide-binding</keyword>
<dbReference type="CDD" id="cd18004">
    <property type="entry name" value="DEXHc_RAD54"/>
    <property type="match status" value="1"/>
</dbReference>
<feature type="compositionally biased region" description="Polar residues" evidence="4">
    <location>
        <begin position="95"/>
        <end position="104"/>
    </location>
</feature>
<dbReference type="InterPro" id="IPR049730">
    <property type="entry name" value="SNF2/RAD54-like_C"/>
</dbReference>
<dbReference type="GO" id="GO:0007131">
    <property type="term" value="P:reciprocal meiotic recombination"/>
    <property type="evidence" value="ECO:0007669"/>
    <property type="project" value="TreeGrafter"/>
</dbReference>
<feature type="domain" description="Helicase C-terminal" evidence="6">
    <location>
        <begin position="640"/>
        <end position="802"/>
    </location>
</feature>
<organism evidence="7 8">
    <name type="scientific">Zymoseptoria brevis</name>
    <dbReference type="NCBI Taxonomy" id="1047168"/>
    <lineage>
        <taxon>Eukaryota</taxon>
        <taxon>Fungi</taxon>
        <taxon>Dikarya</taxon>
        <taxon>Ascomycota</taxon>
        <taxon>Pezizomycotina</taxon>
        <taxon>Dothideomycetes</taxon>
        <taxon>Dothideomycetidae</taxon>
        <taxon>Mycosphaerellales</taxon>
        <taxon>Mycosphaerellaceae</taxon>
        <taxon>Zymoseptoria</taxon>
    </lineage>
</organism>
<evidence type="ECO:0000256" key="1">
    <source>
        <dbReference type="ARBA" id="ARBA00022741"/>
    </source>
</evidence>
<dbReference type="InterPro" id="IPR027417">
    <property type="entry name" value="P-loop_NTPase"/>
</dbReference>
<dbReference type="InterPro" id="IPR038718">
    <property type="entry name" value="SNF2-like_sf"/>
</dbReference>
<dbReference type="PANTHER" id="PTHR45629">
    <property type="entry name" value="SNF2/RAD54 FAMILY MEMBER"/>
    <property type="match status" value="1"/>
</dbReference>
<dbReference type="Pfam" id="PF00271">
    <property type="entry name" value="Helicase_C"/>
    <property type="match status" value="1"/>
</dbReference>
<evidence type="ECO:0000256" key="3">
    <source>
        <dbReference type="ARBA" id="ARBA00022840"/>
    </source>
</evidence>
<keyword evidence="8" id="KW-1185">Reference proteome</keyword>
<feature type="domain" description="Helicase ATP-binding" evidence="5">
    <location>
        <begin position="318"/>
        <end position="490"/>
    </location>
</feature>
<accession>A0A0F4GR57</accession>
<evidence type="ECO:0000313" key="8">
    <source>
        <dbReference type="Proteomes" id="UP000033647"/>
    </source>
</evidence>
<dbReference type="PROSITE" id="PS51194">
    <property type="entry name" value="HELICASE_CTER"/>
    <property type="match status" value="1"/>
</dbReference>
<dbReference type="CDD" id="cd18793">
    <property type="entry name" value="SF2_C_SNF"/>
    <property type="match status" value="1"/>
</dbReference>
<keyword evidence="2" id="KW-0378">Hydrolase</keyword>
<dbReference type="SMART" id="SM00487">
    <property type="entry name" value="DEXDc"/>
    <property type="match status" value="1"/>
</dbReference>
<name>A0A0F4GR57_9PEZI</name>
<dbReference type="EMBL" id="LAFY01000389">
    <property type="protein sequence ID" value="KJX98690.1"/>
    <property type="molecule type" value="Genomic_DNA"/>
</dbReference>
<dbReference type="Gene3D" id="3.40.50.300">
    <property type="entry name" value="P-loop containing nucleotide triphosphate hydrolases"/>
    <property type="match status" value="1"/>
</dbReference>
<evidence type="ECO:0000256" key="2">
    <source>
        <dbReference type="ARBA" id="ARBA00022801"/>
    </source>
</evidence>
<dbReference type="OrthoDB" id="413460at2759"/>
<dbReference type="GO" id="GO:0005524">
    <property type="term" value="F:ATP binding"/>
    <property type="evidence" value="ECO:0007669"/>
    <property type="project" value="InterPro"/>
</dbReference>
<sequence>MKPFKPPSFKAPAFVGSKPREPAASEPRGPASERPAKRRRISERDDVDGRDLSFDVTRSATNGALLVKSTLPPCSGAANKFVAPAPRKPLDPVRNPSSSGGSEAEKVTQSYYNVLWRKFTTKKNKTWDGDGVLSVKGTYATLQDISGKELGRGVCKGPLLIGSELSIGGREIEVDTMISREDYLAGRPFLGSKKVEKAPLLKDIDGTKKVTNKAQARQEKIAANQKDPTTKVQALSKTSNNAFKTPFIRSNVQHQERNAKEAVPRHKVDGENALVMKRPKSVPKGRQMVDVVVDPILTRALREHQRVGVSFLYECVMGMKDFDGEGAILADEMGLGKTLQTIALLWTLLKQDPAQNPAQPGIGLIKKALIVCPVTLIKNWKKEIYKWLGKTGISVFVADNHNRITDFTKGKCYNIMIIGYEKLVKVQKQLQEAKIDIVIADEGHRLKTAANKAAQAIKSLNTDKRIILSGTPIQNDLSEFFMMVDLVNPSVLGKYTTFKREFEGPIVASRQPGATTAALEKGEARSQELANITNMFILRRTSEILSKYLPPKTEYVVFCKPTKVQKQIYKAVIEAPVFMAAMNTPTEVLRLITMLKKVCNAPKLLIKKDEKGNEEKVADLIEHIPQSLLRAPHASGKLAVLDDLLFQIDTKTDEKVVLVSNYTSTLDVLQDFIGLLGYSWLRLDGSTPVAKRQDLVDTFNRSPKTKSFVFLLSAKAGGVGINLIGASRLILYDLDWNPATDLQAMARVHRDGQKRPCHIYRLLTQGALDEKIFQRQISKTGLAESIVDGKSAASGFSQAELRDLFKLDESDDCQTHKLLGCSCGGNGLPVVEDDTETSSERNDLASLSDKSEIEVVHLEDGDEVPAATKRRWQTLGSVDVDAREAEIERKAKESRDSAGNAKMLSLMRYTHFDTALIGGAAEKVDEEEGDISELDVVDVAIEDKALQEVLKKEGRRVGFVLVKRGHENDVAQDKEVGIF</sequence>
<evidence type="ECO:0000259" key="6">
    <source>
        <dbReference type="PROSITE" id="PS51194"/>
    </source>
</evidence>
<evidence type="ECO:0000313" key="7">
    <source>
        <dbReference type="EMBL" id="KJX98690.1"/>
    </source>
</evidence>
<dbReference type="STRING" id="1047168.A0A0F4GR57"/>
<dbReference type="FunFam" id="3.40.50.10810:FF:000020">
    <property type="entry name" value="DNA repair and recombination protein RAD54B"/>
    <property type="match status" value="1"/>
</dbReference>
<dbReference type="InterPro" id="IPR000330">
    <property type="entry name" value="SNF2_N"/>
</dbReference>
<protein>
    <submittedName>
        <fullName evidence="7">DsDNA-dependent ATPase (Rad54b) like protein</fullName>
    </submittedName>
</protein>
<dbReference type="InterPro" id="IPR014001">
    <property type="entry name" value="Helicase_ATP-bd"/>
</dbReference>
<feature type="region of interest" description="Disordered" evidence="4">
    <location>
        <begin position="81"/>
        <end position="104"/>
    </location>
</feature>
<dbReference type="PANTHER" id="PTHR45629:SF7">
    <property type="entry name" value="DNA EXCISION REPAIR PROTEIN ERCC-6-RELATED"/>
    <property type="match status" value="1"/>
</dbReference>
<dbReference type="GO" id="GO:0000724">
    <property type="term" value="P:double-strand break repair via homologous recombination"/>
    <property type="evidence" value="ECO:0007669"/>
    <property type="project" value="TreeGrafter"/>
</dbReference>
<dbReference type="SMART" id="SM00490">
    <property type="entry name" value="HELICc"/>
    <property type="match status" value="1"/>
</dbReference>
<dbReference type="InterPro" id="IPR050496">
    <property type="entry name" value="SNF2_RAD54_helicase_repair"/>
</dbReference>
<dbReference type="Gene3D" id="1.20.120.850">
    <property type="entry name" value="SWI2/SNF2 ATPases, N-terminal domain"/>
    <property type="match status" value="1"/>
</dbReference>
<dbReference type="GO" id="GO:0005634">
    <property type="term" value="C:nucleus"/>
    <property type="evidence" value="ECO:0007669"/>
    <property type="project" value="TreeGrafter"/>
</dbReference>
<dbReference type="Pfam" id="PF00176">
    <property type="entry name" value="SNF2-rel_dom"/>
    <property type="match status" value="1"/>
</dbReference>
<reference evidence="7 8" key="1">
    <citation type="submission" date="2015-03" db="EMBL/GenBank/DDBJ databases">
        <title>RNA-seq based gene annotation and comparative genomics of four Zymoseptoria species reveal species-specific pathogenicity related genes and transposable element activity.</title>
        <authorList>
            <person name="Grandaubert J."/>
            <person name="Bhattacharyya A."/>
            <person name="Stukenbrock E.H."/>
        </authorList>
    </citation>
    <scope>NUCLEOTIDE SEQUENCE [LARGE SCALE GENOMIC DNA]</scope>
    <source>
        <strain evidence="7 8">Zb18110</strain>
    </source>
</reference>
<dbReference type="GO" id="GO:0015616">
    <property type="term" value="F:DNA translocase activity"/>
    <property type="evidence" value="ECO:0007669"/>
    <property type="project" value="TreeGrafter"/>
</dbReference>
<feature type="compositionally biased region" description="Basic and acidic residues" evidence="4">
    <location>
        <begin position="42"/>
        <end position="53"/>
    </location>
</feature>
<evidence type="ECO:0000259" key="5">
    <source>
        <dbReference type="PROSITE" id="PS51192"/>
    </source>
</evidence>
<gene>
    <name evidence="7" type="ORF">TI39_contig397g00019</name>
</gene>
<dbReference type="GO" id="GO:0016787">
    <property type="term" value="F:hydrolase activity"/>
    <property type="evidence" value="ECO:0007669"/>
    <property type="project" value="UniProtKB-KW"/>
</dbReference>
<feature type="region of interest" description="Disordered" evidence="4">
    <location>
        <begin position="1"/>
        <end position="55"/>
    </location>
</feature>
<proteinExistence type="predicted"/>
<evidence type="ECO:0000256" key="4">
    <source>
        <dbReference type="SAM" id="MobiDB-lite"/>
    </source>
</evidence>
<dbReference type="PROSITE" id="PS51192">
    <property type="entry name" value="HELICASE_ATP_BIND_1"/>
    <property type="match status" value="1"/>
</dbReference>
<dbReference type="AlphaFoldDB" id="A0A0F4GR57"/>
<dbReference type="SUPFAM" id="SSF52540">
    <property type="entry name" value="P-loop containing nucleoside triphosphate hydrolases"/>
    <property type="match status" value="2"/>
</dbReference>
<dbReference type="InterPro" id="IPR001650">
    <property type="entry name" value="Helicase_C-like"/>
</dbReference>
<keyword evidence="3" id="KW-0067">ATP-binding</keyword>
<comment type="caution">
    <text evidence="7">The sequence shown here is derived from an EMBL/GenBank/DDBJ whole genome shotgun (WGS) entry which is preliminary data.</text>
</comment>